<gene>
    <name evidence="1" type="ORF">GMBLW1_31440</name>
</gene>
<dbReference type="AlphaFoldDB" id="A0A6C2YH50"/>
<reference evidence="1" key="1">
    <citation type="submission" date="2019-04" db="EMBL/GenBank/DDBJ databases">
        <authorList>
            <consortium name="Science for Life Laboratories"/>
        </authorList>
    </citation>
    <scope>NUCLEOTIDE SEQUENCE</scope>
    <source>
        <strain evidence="1">MBLW1</strain>
    </source>
</reference>
<proteinExistence type="predicted"/>
<accession>A0A6C2YH50</accession>
<name>A0A6C2YH50_9BACT</name>
<keyword evidence="2" id="KW-1185">Reference proteome</keyword>
<sequence length="110" mass="12778">MIGETQGRLQFAAPKFGHKEAVEFWPRNMKFRPYDPELHQQASIDFNKYLIRKLHEKGFKFYDLGADTARKVPGSSPWYQAELEVLKELGVTPIKITPKFEIPKFKPPGE</sequence>
<dbReference type="EMBL" id="LR593887">
    <property type="protein sequence ID" value="VTR97050.1"/>
    <property type="molecule type" value="Genomic_DNA"/>
</dbReference>
<protein>
    <submittedName>
        <fullName evidence="1">Uncharacterized protein</fullName>
    </submittedName>
</protein>
<organism evidence="1">
    <name type="scientific">Tuwongella immobilis</name>
    <dbReference type="NCBI Taxonomy" id="692036"/>
    <lineage>
        <taxon>Bacteria</taxon>
        <taxon>Pseudomonadati</taxon>
        <taxon>Planctomycetota</taxon>
        <taxon>Planctomycetia</taxon>
        <taxon>Gemmatales</taxon>
        <taxon>Gemmataceae</taxon>
        <taxon>Tuwongella</taxon>
    </lineage>
</organism>
<evidence type="ECO:0000313" key="2">
    <source>
        <dbReference type="Proteomes" id="UP000464378"/>
    </source>
</evidence>
<dbReference type="InParanoid" id="A0A6C2YH50"/>
<dbReference type="KEGG" id="tim:GMBLW1_31440"/>
<dbReference type="Proteomes" id="UP000464378">
    <property type="component" value="Chromosome"/>
</dbReference>
<evidence type="ECO:0000313" key="1">
    <source>
        <dbReference type="EMBL" id="VIP00816.1"/>
    </source>
</evidence>
<dbReference type="EMBL" id="LR586016">
    <property type="protein sequence ID" value="VIP00816.1"/>
    <property type="molecule type" value="Genomic_DNA"/>
</dbReference>